<dbReference type="EMBL" id="JAPTSV010000015">
    <property type="protein sequence ID" value="KAJ1520314.1"/>
    <property type="molecule type" value="Genomic_DNA"/>
</dbReference>
<dbReference type="AlphaFoldDB" id="A0AAV7X317"/>
<comment type="caution">
    <text evidence="1">The sequence shown here is derived from an EMBL/GenBank/DDBJ whole genome shotgun (WGS) entry which is preliminary data.</text>
</comment>
<proteinExistence type="predicted"/>
<reference evidence="1" key="1">
    <citation type="submission" date="2022-12" db="EMBL/GenBank/DDBJ databases">
        <title>Chromosome-level genome assembly of the bean flower thrips Megalurothrips usitatus.</title>
        <authorList>
            <person name="Ma L."/>
            <person name="Liu Q."/>
            <person name="Li H."/>
            <person name="Cai W."/>
        </authorList>
    </citation>
    <scope>NUCLEOTIDE SEQUENCE</scope>
    <source>
        <strain evidence="1">Cailab_2022a</strain>
    </source>
</reference>
<evidence type="ECO:0000313" key="2">
    <source>
        <dbReference type="Proteomes" id="UP001075354"/>
    </source>
</evidence>
<accession>A0AAV7X317</accession>
<organism evidence="1 2">
    <name type="scientific">Megalurothrips usitatus</name>
    <name type="common">bean blossom thrips</name>
    <dbReference type="NCBI Taxonomy" id="439358"/>
    <lineage>
        <taxon>Eukaryota</taxon>
        <taxon>Metazoa</taxon>
        <taxon>Ecdysozoa</taxon>
        <taxon>Arthropoda</taxon>
        <taxon>Hexapoda</taxon>
        <taxon>Insecta</taxon>
        <taxon>Pterygota</taxon>
        <taxon>Neoptera</taxon>
        <taxon>Paraneoptera</taxon>
        <taxon>Thysanoptera</taxon>
        <taxon>Terebrantia</taxon>
        <taxon>Thripoidea</taxon>
        <taxon>Thripidae</taxon>
        <taxon>Megalurothrips</taxon>
    </lineage>
</organism>
<sequence>MFCVCCCVELRAGPDRWAQCADCGWPVCRRDCAEKDNHRLECAAFQRANSKLPRGEYFMVILTLLKSKNSYYTLYLV</sequence>
<dbReference type="Proteomes" id="UP001075354">
    <property type="component" value="Chromosome 15"/>
</dbReference>
<evidence type="ECO:0000313" key="1">
    <source>
        <dbReference type="EMBL" id="KAJ1520314.1"/>
    </source>
</evidence>
<protein>
    <submittedName>
        <fullName evidence="1">Uncharacterized protein</fullName>
    </submittedName>
</protein>
<name>A0AAV7X317_9NEOP</name>
<gene>
    <name evidence="1" type="ORF">ONE63_004513</name>
</gene>
<keyword evidence="2" id="KW-1185">Reference proteome</keyword>